<dbReference type="AlphaFoldDB" id="A0A9J6AFY4"/>
<evidence type="ECO:0000256" key="1">
    <source>
        <dbReference type="SAM" id="Phobius"/>
    </source>
</evidence>
<accession>A0A9J6AFY4</accession>
<name>A0A9J6AFY4_SOLCO</name>
<protein>
    <submittedName>
        <fullName evidence="2">Uncharacterized protein</fullName>
    </submittedName>
</protein>
<keyword evidence="3" id="KW-1185">Reference proteome</keyword>
<organism evidence="2 3">
    <name type="scientific">Solanum commersonii</name>
    <name type="common">Commerson's wild potato</name>
    <name type="synonym">Commerson's nightshade</name>
    <dbReference type="NCBI Taxonomy" id="4109"/>
    <lineage>
        <taxon>Eukaryota</taxon>
        <taxon>Viridiplantae</taxon>
        <taxon>Streptophyta</taxon>
        <taxon>Embryophyta</taxon>
        <taxon>Tracheophyta</taxon>
        <taxon>Spermatophyta</taxon>
        <taxon>Magnoliopsida</taxon>
        <taxon>eudicotyledons</taxon>
        <taxon>Gunneridae</taxon>
        <taxon>Pentapetalae</taxon>
        <taxon>asterids</taxon>
        <taxon>lamiids</taxon>
        <taxon>Solanales</taxon>
        <taxon>Solanaceae</taxon>
        <taxon>Solanoideae</taxon>
        <taxon>Solaneae</taxon>
        <taxon>Solanum</taxon>
    </lineage>
</organism>
<evidence type="ECO:0000313" key="2">
    <source>
        <dbReference type="EMBL" id="KAG5623573.1"/>
    </source>
</evidence>
<comment type="caution">
    <text evidence="2">The sequence shown here is derived from an EMBL/GenBank/DDBJ whole genome shotgun (WGS) entry which is preliminary data.</text>
</comment>
<keyword evidence="1" id="KW-1133">Transmembrane helix</keyword>
<feature type="transmembrane region" description="Helical" evidence="1">
    <location>
        <begin position="42"/>
        <end position="62"/>
    </location>
</feature>
<evidence type="ECO:0000313" key="3">
    <source>
        <dbReference type="Proteomes" id="UP000824120"/>
    </source>
</evidence>
<dbReference type="EMBL" id="JACXVP010000002">
    <property type="protein sequence ID" value="KAG5623573.1"/>
    <property type="molecule type" value="Genomic_DNA"/>
</dbReference>
<proteinExistence type="predicted"/>
<gene>
    <name evidence="2" type="ORF">H5410_008791</name>
</gene>
<keyword evidence="1" id="KW-0812">Transmembrane</keyword>
<sequence length="68" mass="7403">MESINNNFSGSILAAPDFIYSAKICSSPPRPSSLLLFCSHNLMDLVTVTMLFSDGAVLGILLEMPRVR</sequence>
<reference evidence="2 3" key="1">
    <citation type="submission" date="2020-09" db="EMBL/GenBank/DDBJ databases">
        <title>De no assembly of potato wild relative species, Solanum commersonii.</title>
        <authorList>
            <person name="Cho K."/>
        </authorList>
    </citation>
    <scope>NUCLEOTIDE SEQUENCE [LARGE SCALE GENOMIC DNA]</scope>
    <source>
        <strain evidence="2">LZ3.2</strain>
        <tissue evidence="2">Leaf</tissue>
    </source>
</reference>
<keyword evidence="1" id="KW-0472">Membrane</keyword>
<dbReference type="Proteomes" id="UP000824120">
    <property type="component" value="Chromosome 2"/>
</dbReference>